<evidence type="ECO:0000256" key="1">
    <source>
        <dbReference type="SAM" id="Phobius"/>
    </source>
</evidence>
<dbReference type="EMBL" id="WWEQ01000056">
    <property type="protein sequence ID" value="MYM20503.1"/>
    <property type="molecule type" value="Genomic_DNA"/>
</dbReference>
<dbReference type="Proteomes" id="UP000469215">
    <property type="component" value="Unassembled WGS sequence"/>
</dbReference>
<dbReference type="Pfam" id="PF14017">
    <property type="entry name" value="DUF4233"/>
    <property type="match status" value="1"/>
</dbReference>
<organism evidence="2 3">
    <name type="scientific">Brevibacterium rongguiense</name>
    <dbReference type="NCBI Taxonomy" id="2695267"/>
    <lineage>
        <taxon>Bacteria</taxon>
        <taxon>Bacillati</taxon>
        <taxon>Actinomycetota</taxon>
        <taxon>Actinomycetes</taxon>
        <taxon>Micrococcales</taxon>
        <taxon>Brevibacteriaceae</taxon>
        <taxon>Brevibacterium</taxon>
    </lineage>
</organism>
<dbReference type="RefSeq" id="WP_160953917.1">
    <property type="nucleotide sequence ID" value="NZ_WWEQ01000056.1"/>
</dbReference>
<protein>
    <submittedName>
        <fullName evidence="2">DUF4233 domain-containing protein</fullName>
    </submittedName>
</protein>
<evidence type="ECO:0000313" key="3">
    <source>
        <dbReference type="Proteomes" id="UP000469215"/>
    </source>
</evidence>
<evidence type="ECO:0000313" key="2">
    <source>
        <dbReference type="EMBL" id="MYM20503.1"/>
    </source>
</evidence>
<dbReference type="InterPro" id="IPR025327">
    <property type="entry name" value="DUF4233"/>
</dbReference>
<accession>A0A6N9H905</accession>
<keyword evidence="3" id="KW-1185">Reference proteome</keyword>
<keyword evidence="1" id="KW-0472">Membrane</keyword>
<comment type="caution">
    <text evidence="2">The sequence shown here is derived from an EMBL/GenBank/DDBJ whole genome shotgun (WGS) entry which is preliminary data.</text>
</comment>
<reference evidence="2 3" key="1">
    <citation type="submission" date="2020-01" db="EMBL/GenBank/DDBJ databases">
        <authorList>
            <person name="Deng T."/>
        </authorList>
    </citation>
    <scope>NUCLEOTIDE SEQUENCE [LARGE SCALE GENOMIC DNA]</scope>
    <source>
        <strain evidence="2 3">5221</strain>
    </source>
</reference>
<keyword evidence="1" id="KW-0812">Transmembrane</keyword>
<name>A0A6N9H905_9MICO</name>
<feature type="transmembrane region" description="Helical" evidence="1">
    <location>
        <begin position="42"/>
        <end position="63"/>
    </location>
</feature>
<keyword evidence="1" id="KW-1133">Transmembrane helix</keyword>
<feature type="transmembrane region" description="Helical" evidence="1">
    <location>
        <begin position="75"/>
        <end position="107"/>
    </location>
</feature>
<dbReference type="AlphaFoldDB" id="A0A6N9H905"/>
<sequence>MEPIALPLKSKLPILCGTVLICEVLSLYFALLVGYGLRPVPFAWLVAGAAVITVVAIAATALLPRRAGQRRPGIALGWAVQALILLSGIVMPSMLIVGAVFGAMWVAGLYWGRRIDREATAWAVEHNAR</sequence>
<gene>
    <name evidence="2" type="ORF">GSY69_11140</name>
</gene>
<feature type="transmembrane region" description="Helical" evidence="1">
    <location>
        <begin position="12"/>
        <end position="36"/>
    </location>
</feature>
<proteinExistence type="predicted"/>